<evidence type="ECO:0000256" key="3">
    <source>
        <dbReference type="ARBA" id="ARBA00022692"/>
    </source>
</evidence>
<evidence type="ECO:0000313" key="8">
    <source>
        <dbReference type="Proteomes" id="UP000070427"/>
    </source>
</evidence>
<evidence type="ECO:0000256" key="2">
    <source>
        <dbReference type="ARBA" id="ARBA00022481"/>
    </source>
</evidence>
<protein>
    <submittedName>
        <fullName evidence="7">Type II secretion system protein G</fullName>
    </submittedName>
</protein>
<dbReference type="InParanoid" id="A0A140LCA7"/>
<dbReference type="EMBL" id="LOED01000004">
    <property type="protein sequence ID" value="KXG78182.1"/>
    <property type="molecule type" value="Genomic_DNA"/>
</dbReference>
<dbReference type="PANTHER" id="PTHR30093">
    <property type="entry name" value="GENERAL SECRETION PATHWAY PROTEIN G"/>
    <property type="match status" value="1"/>
</dbReference>
<reference evidence="7 8" key="1">
    <citation type="submission" date="2015-12" db="EMBL/GenBank/DDBJ databases">
        <title>Draft genome sequnece of Fervidicola ferrireducens strain Y170.</title>
        <authorList>
            <person name="Patel B.K."/>
        </authorList>
    </citation>
    <scope>NUCLEOTIDE SEQUENCE [LARGE SCALE GENOMIC DNA]</scope>
    <source>
        <strain evidence="7 8">Y170</strain>
    </source>
</reference>
<dbReference type="Pfam" id="PF07963">
    <property type="entry name" value="N_methyl"/>
    <property type="match status" value="1"/>
</dbReference>
<keyword evidence="8" id="KW-1185">Reference proteome</keyword>
<proteinExistence type="predicted"/>
<keyword evidence="2" id="KW-0488">Methylation</keyword>
<dbReference type="AlphaFoldDB" id="A0A140LCA7"/>
<evidence type="ECO:0000313" key="7">
    <source>
        <dbReference type="EMBL" id="KXG78182.1"/>
    </source>
</evidence>
<name>A0A140LCA7_9FIRM</name>
<dbReference type="GO" id="GO:0016020">
    <property type="term" value="C:membrane"/>
    <property type="evidence" value="ECO:0007669"/>
    <property type="project" value="UniProtKB-SubCell"/>
</dbReference>
<dbReference type="InterPro" id="IPR000983">
    <property type="entry name" value="Bac_GSPG_pilin"/>
</dbReference>
<keyword evidence="5 6" id="KW-0472">Membrane</keyword>
<dbReference type="Gene3D" id="3.30.700.10">
    <property type="entry name" value="Glycoprotein, Type 4 Pilin"/>
    <property type="match status" value="1"/>
</dbReference>
<keyword evidence="3 6" id="KW-0812">Transmembrane</keyword>
<evidence type="ECO:0000256" key="4">
    <source>
        <dbReference type="ARBA" id="ARBA00022989"/>
    </source>
</evidence>
<sequence length="114" mass="12583">MANKGEQGFTLLELLIVIAIITLVLAITVPSVSGLINDSKQKIAKANETMLKNALEMYYTANEKYPVGDVNNLKEALIPTYLNQDSWDKMTEKFVITYSSSDGTSFELSVSSKN</sequence>
<evidence type="ECO:0000256" key="5">
    <source>
        <dbReference type="ARBA" id="ARBA00023136"/>
    </source>
</evidence>
<dbReference type="RefSeq" id="WP_066351833.1">
    <property type="nucleotide sequence ID" value="NZ_LOED01000004.1"/>
</dbReference>
<dbReference type="STRING" id="520764.AN618_05740"/>
<dbReference type="GO" id="GO:0015628">
    <property type="term" value="P:protein secretion by the type II secretion system"/>
    <property type="evidence" value="ECO:0007669"/>
    <property type="project" value="InterPro"/>
</dbReference>
<dbReference type="GO" id="GO:0015627">
    <property type="term" value="C:type II protein secretion system complex"/>
    <property type="evidence" value="ECO:0007669"/>
    <property type="project" value="InterPro"/>
</dbReference>
<feature type="transmembrane region" description="Helical" evidence="6">
    <location>
        <begin position="14"/>
        <end position="36"/>
    </location>
</feature>
<dbReference type="Proteomes" id="UP000070427">
    <property type="component" value="Unassembled WGS sequence"/>
</dbReference>
<evidence type="ECO:0000256" key="1">
    <source>
        <dbReference type="ARBA" id="ARBA00004167"/>
    </source>
</evidence>
<dbReference type="PRINTS" id="PR00813">
    <property type="entry name" value="BCTERIALGSPG"/>
</dbReference>
<evidence type="ECO:0000256" key="6">
    <source>
        <dbReference type="SAM" id="Phobius"/>
    </source>
</evidence>
<keyword evidence="4 6" id="KW-1133">Transmembrane helix</keyword>
<dbReference type="PROSITE" id="PS00409">
    <property type="entry name" value="PROKAR_NTER_METHYL"/>
    <property type="match status" value="1"/>
</dbReference>
<dbReference type="NCBIfam" id="TIGR02532">
    <property type="entry name" value="IV_pilin_GFxxxE"/>
    <property type="match status" value="1"/>
</dbReference>
<comment type="caution">
    <text evidence="7">The sequence shown here is derived from an EMBL/GenBank/DDBJ whole genome shotgun (WGS) entry which is preliminary data.</text>
</comment>
<comment type="subcellular location">
    <subcellularLocation>
        <location evidence="1">Membrane</location>
        <topology evidence="1">Single-pass membrane protein</topology>
    </subcellularLocation>
</comment>
<dbReference type="SUPFAM" id="SSF54523">
    <property type="entry name" value="Pili subunits"/>
    <property type="match status" value="1"/>
</dbReference>
<dbReference type="InterPro" id="IPR045584">
    <property type="entry name" value="Pilin-like"/>
</dbReference>
<dbReference type="FunCoup" id="A0A140LCA7">
    <property type="interactions" value="7"/>
</dbReference>
<dbReference type="InterPro" id="IPR012902">
    <property type="entry name" value="N_methyl_site"/>
</dbReference>
<organism evidence="7 8">
    <name type="scientific">Fervidicola ferrireducens</name>
    <dbReference type="NCBI Taxonomy" id="520764"/>
    <lineage>
        <taxon>Bacteria</taxon>
        <taxon>Bacillati</taxon>
        <taxon>Bacillota</taxon>
        <taxon>Clostridia</taxon>
        <taxon>Thermosediminibacterales</taxon>
        <taxon>Thermosediminibacteraceae</taxon>
        <taxon>Fervidicola</taxon>
    </lineage>
</organism>
<gene>
    <name evidence="7" type="primary">xcpT_1</name>
    <name evidence="7" type="ORF">AN618_05740</name>
</gene>
<accession>A0A140LCA7</accession>
<dbReference type="PANTHER" id="PTHR30093:SF44">
    <property type="entry name" value="TYPE II SECRETION SYSTEM CORE PROTEIN G"/>
    <property type="match status" value="1"/>
</dbReference>